<dbReference type="InterPro" id="IPR051320">
    <property type="entry name" value="Viral_Replic_Matur_Polypro"/>
</dbReference>
<dbReference type="PANTHER" id="PTHR33064:SF37">
    <property type="entry name" value="RIBONUCLEASE H"/>
    <property type="match status" value="1"/>
</dbReference>
<feature type="compositionally biased region" description="Low complexity" evidence="3">
    <location>
        <begin position="184"/>
        <end position="201"/>
    </location>
</feature>
<reference evidence="5" key="1">
    <citation type="submission" date="2023-03" db="EMBL/GenBank/DDBJ databases">
        <title>Electrophorus voltai genome.</title>
        <authorList>
            <person name="Bian C."/>
        </authorList>
    </citation>
    <scope>NUCLEOTIDE SEQUENCE</scope>
    <source>
        <strain evidence="5">CB-2022</strain>
        <tissue evidence="5">Muscle</tissue>
    </source>
</reference>
<dbReference type="Pfam" id="PF00078">
    <property type="entry name" value="RVT_1"/>
    <property type="match status" value="1"/>
</dbReference>
<dbReference type="Proteomes" id="UP001239994">
    <property type="component" value="Unassembled WGS sequence"/>
</dbReference>
<comment type="caution">
    <text evidence="5">The sequence shown here is derived from an EMBL/GenBank/DDBJ whole genome shotgun (WGS) entry which is preliminary data.</text>
</comment>
<protein>
    <recommendedName>
        <fullName evidence="2">ribonuclease H</fullName>
        <ecNumber evidence="2">3.1.26.4</ecNumber>
    </recommendedName>
</protein>
<evidence type="ECO:0000313" key="5">
    <source>
        <dbReference type="EMBL" id="KAK1805700.1"/>
    </source>
</evidence>
<evidence type="ECO:0000256" key="2">
    <source>
        <dbReference type="ARBA" id="ARBA00012180"/>
    </source>
</evidence>
<accession>A0AAD8ZYN4</accession>
<evidence type="ECO:0000256" key="3">
    <source>
        <dbReference type="SAM" id="MobiDB-lite"/>
    </source>
</evidence>
<dbReference type="GO" id="GO:0004523">
    <property type="term" value="F:RNA-DNA hybrid ribonuclease activity"/>
    <property type="evidence" value="ECO:0007669"/>
    <property type="project" value="UniProtKB-EC"/>
</dbReference>
<comment type="similarity">
    <text evidence="1">Belongs to the beta type-B retroviral polymerase family. HERV class-II K(HML-2) pol subfamily.</text>
</comment>
<dbReference type="AlphaFoldDB" id="A0AAD8ZYN4"/>
<evidence type="ECO:0000259" key="4">
    <source>
        <dbReference type="PROSITE" id="PS50878"/>
    </source>
</evidence>
<feature type="domain" description="Reverse transcriptase" evidence="4">
    <location>
        <begin position="1"/>
        <end position="97"/>
    </location>
</feature>
<evidence type="ECO:0000313" key="6">
    <source>
        <dbReference type="Proteomes" id="UP001239994"/>
    </source>
</evidence>
<dbReference type="EC" id="3.1.26.4" evidence="2"/>
<gene>
    <name evidence="5" type="ORF">P4O66_001967</name>
</gene>
<proteinExistence type="inferred from homology"/>
<dbReference type="PANTHER" id="PTHR33064">
    <property type="entry name" value="POL PROTEIN"/>
    <property type="match status" value="1"/>
</dbReference>
<dbReference type="SUPFAM" id="SSF56672">
    <property type="entry name" value="DNA/RNA polymerases"/>
    <property type="match status" value="1"/>
</dbReference>
<dbReference type="InterPro" id="IPR043128">
    <property type="entry name" value="Rev_trsase/Diguanyl_cyclase"/>
</dbReference>
<organism evidence="5 6">
    <name type="scientific">Electrophorus voltai</name>
    <dbReference type="NCBI Taxonomy" id="2609070"/>
    <lineage>
        <taxon>Eukaryota</taxon>
        <taxon>Metazoa</taxon>
        <taxon>Chordata</taxon>
        <taxon>Craniata</taxon>
        <taxon>Vertebrata</taxon>
        <taxon>Euteleostomi</taxon>
        <taxon>Actinopterygii</taxon>
        <taxon>Neopterygii</taxon>
        <taxon>Teleostei</taxon>
        <taxon>Ostariophysi</taxon>
        <taxon>Gymnotiformes</taxon>
        <taxon>Gymnotoidei</taxon>
        <taxon>Gymnotidae</taxon>
        <taxon>Electrophorus</taxon>
    </lineage>
</organism>
<keyword evidence="6" id="KW-1185">Reference proteome</keyword>
<dbReference type="Gene3D" id="3.30.70.270">
    <property type="match status" value="2"/>
</dbReference>
<dbReference type="InterPro" id="IPR000477">
    <property type="entry name" value="RT_dom"/>
</dbReference>
<dbReference type="FunFam" id="3.30.70.270:FF:000003">
    <property type="entry name" value="Transposon Ty3-G Gag-Pol polyprotein"/>
    <property type="match status" value="1"/>
</dbReference>
<dbReference type="CDD" id="cd01647">
    <property type="entry name" value="RT_LTR"/>
    <property type="match status" value="1"/>
</dbReference>
<dbReference type="EMBL" id="JAROKS010000002">
    <property type="protein sequence ID" value="KAK1805700.1"/>
    <property type="molecule type" value="Genomic_DNA"/>
</dbReference>
<evidence type="ECO:0000256" key="1">
    <source>
        <dbReference type="ARBA" id="ARBA00010879"/>
    </source>
</evidence>
<name>A0AAD8ZYN4_9TELE</name>
<dbReference type="PROSITE" id="PS50878">
    <property type="entry name" value="RT_POL"/>
    <property type="match status" value="1"/>
</dbReference>
<feature type="region of interest" description="Disordered" evidence="3">
    <location>
        <begin position="157"/>
        <end position="208"/>
    </location>
</feature>
<sequence length="263" mass="29355">MEDYVHHPLWALRMVMPFGLMNAPAVFQQYINEVLREALDRYVLVYLDDILIYSQRVDEHITHVRQVLQLLLENHLFVKLEKTVFHARTISFLGFVISHNKLCIDPAKVRAVENWPRPTSMHLVQRFMGFTNFYCTVAAPLIALTRKASAYRVAAPRPVPNGEAKGPTDPTRASVSRTEGGKTGIRTMTDTGTDTLTSTGTDTKKDKATGTDNLLRMKRIGTKLHKGLVSGGAGRSPGLSPSCRLGWGPTRLWGLAIRQFGGR</sequence>
<dbReference type="InterPro" id="IPR043502">
    <property type="entry name" value="DNA/RNA_pol_sf"/>
</dbReference>